<evidence type="ECO:0000256" key="2">
    <source>
        <dbReference type="SAM" id="Phobius"/>
    </source>
</evidence>
<feature type="transmembrane region" description="Helical" evidence="2">
    <location>
        <begin position="310"/>
        <end position="332"/>
    </location>
</feature>
<dbReference type="AlphaFoldDB" id="A0A7W9BNQ3"/>
<keyword evidence="2" id="KW-1133">Transmembrane helix</keyword>
<evidence type="ECO:0000313" key="4">
    <source>
        <dbReference type="EMBL" id="MBB5723883.1"/>
    </source>
</evidence>
<feature type="region of interest" description="Disordered" evidence="1">
    <location>
        <begin position="1"/>
        <end position="24"/>
    </location>
</feature>
<accession>A0A7W9BNQ3</accession>
<sequence>MSGTPQQSASVSSASALASAQPNSPVGQACIPCMSNFRVEANYDDLWRTPITQAQVRVEYSDGEVIDAGGETLGTSSFGQEDGTVADAIRPDLGSFEGTAPHFGRVIARIEPQAGPDPADLEAAIISDLEEFAGEMETAMGPWTIEWEESGWLGFLGSLWTGLQNGVSSWWEGEGDFWNAVGDWLYNLPEMIGDAWDSVSESAKALWDNRDQIFELLKNLGEGAIDAFESGIAALSAALKNIPGLEEIARLLEDLVDRSAEWAAAMIELATRTSVLRVLGATVLGVFMMIPPNFYSEMVATGVGYLLPEAIIAILFAVLAFFTGGGTAPALYARLAAFVLRVTNSLKSAGRAGVALLKVFNLLRRISNKIIDLIRALKAKISEVAESATEQITRITRKVSRHDVPCFDLPNGADSVEFDRQLAEQMATINAMTADDMAYAHQILDQARAEKARLQAMGEWSGGSFTDLLRDNSTQQRARATHRQLLQSQGFTPAQIRQQMNNLNATHYLDIIAGGDPSSVGIGGAAENQGIGRQWPRDSRSEGIGVAARDMRNNGMSNRNMDVTLRRCR</sequence>
<dbReference type="RefSeq" id="WP_183530998.1">
    <property type="nucleotide sequence ID" value="NZ_JACIJM010000016.1"/>
</dbReference>
<feature type="transmembrane region" description="Helical" evidence="2">
    <location>
        <begin position="274"/>
        <end position="290"/>
    </location>
</feature>
<organism evidence="4 5">
    <name type="scientific">Yoonia ponticola</name>
    <dbReference type="NCBI Taxonomy" id="1524255"/>
    <lineage>
        <taxon>Bacteria</taxon>
        <taxon>Pseudomonadati</taxon>
        <taxon>Pseudomonadota</taxon>
        <taxon>Alphaproteobacteria</taxon>
        <taxon>Rhodobacterales</taxon>
        <taxon>Paracoccaceae</taxon>
        <taxon>Yoonia</taxon>
    </lineage>
</organism>
<reference evidence="4 5" key="1">
    <citation type="submission" date="2020-08" db="EMBL/GenBank/DDBJ databases">
        <title>Genomic Encyclopedia of Type Strains, Phase IV (KMG-IV): sequencing the most valuable type-strain genomes for metagenomic binning, comparative biology and taxonomic classification.</title>
        <authorList>
            <person name="Goeker M."/>
        </authorList>
    </citation>
    <scope>NUCLEOTIDE SEQUENCE [LARGE SCALE GENOMIC DNA]</scope>
    <source>
        <strain evidence="4 5">DSM 101064</strain>
    </source>
</reference>
<comment type="caution">
    <text evidence="4">The sequence shown here is derived from an EMBL/GenBank/DDBJ whole genome shotgun (WGS) entry which is preliminary data.</text>
</comment>
<dbReference type="EMBL" id="JACIJM010000016">
    <property type="protein sequence ID" value="MBB5723883.1"/>
    <property type="molecule type" value="Genomic_DNA"/>
</dbReference>
<keyword evidence="2" id="KW-0812">Transmembrane</keyword>
<gene>
    <name evidence="4" type="ORF">FHS72_003530</name>
</gene>
<dbReference type="InterPro" id="IPR028949">
    <property type="entry name" value="Ntox15"/>
</dbReference>
<evidence type="ECO:0000259" key="3">
    <source>
        <dbReference type="Pfam" id="PF15604"/>
    </source>
</evidence>
<evidence type="ECO:0000256" key="1">
    <source>
        <dbReference type="SAM" id="MobiDB-lite"/>
    </source>
</evidence>
<evidence type="ECO:0000313" key="5">
    <source>
        <dbReference type="Proteomes" id="UP000535415"/>
    </source>
</evidence>
<dbReference type="Pfam" id="PF15604">
    <property type="entry name" value="Ntox15"/>
    <property type="match status" value="1"/>
</dbReference>
<keyword evidence="5" id="KW-1185">Reference proteome</keyword>
<dbReference type="Proteomes" id="UP000535415">
    <property type="component" value="Unassembled WGS sequence"/>
</dbReference>
<name>A0A7W9BNQ3_9RHOB</name>
<protein>
    <recommendedName>
        <fullName evidence="3">Novel toxin 15 domain-containing protein</fullName>
    </recommendedName>
</protein>
<proteinExistence type="predicted"/>
<feature type="domain" description="Novel toxin 15" evidence="3">
    <location>
        <begin position="414"/>
        <end position="564"/>
    </location>
</feature>
<keyword evidence="2" id="KW-0472">Membrane</keyword>